<comment type="caution">
    <text evidence="1">The sequence shown here is derived from an EMBL/GenBank/DDBJ whole genome shotgun (WGS) entry which is preliminary data.</text>
</comment>
<sequence>MFPRSPLPVRSAIGVEEDERGEEDDEDGTVGCEQKEKRGSLPFPSEKKEENYKNSRQISVGVNRFI</sequence>
<protein>
    <submittedName>
        <fullName evidence="1">Uncharacterized protein</fullName>
    </submittedName>
</protein>
<reference evidence="2" key="1">
    <citation type="journal article" date="2022" name="Mol. Ecol. Resour.">
        <title>The genomes of chicory, endive, great burdock and yacon provide insights into Asteraceae palaeo-polyploidization history and plant inulin production.</title>
        <authorList>
            <person name="Fan W."/>
            <person name="Wang S."/>
            <person name="Wang H."/>
            <person name="Wang A."/>
            <person name="Jiang F."/>
            <person name="Liu H."/>
            <person name="Zhao H."/>
            <person name="Xu D."/>
            <person name="Zhang Y."/>
        </authorList>
    </citation>
    <scope>NUCLEOTIDE SEQUENCE [LARGE SCALE GENOMIC DNA]</scope>
    <source>
        <strain evidence="2">cv. Yunnan</strain>
    </source>
</reference>
<name>A0ACB9AXH5_9ASTR</name>
<gene>
    <name evidence="1" type="ORF">L1987_73023</name>
</gene>
<proteinExistence type="predicted"/>
<dbReference type="EMBL" id="CM042041">
    <property type="protein sequence ID" value="KAI3714421.1"/>
    <property type="molecule type" value="Genomic_DNA"/>
</dbReference>
<reference evidence="1 2" key="2">
    <citation type="journal article" date="2022" name="Mol. Ecol. Resour.">
        <title>The genomes of chicory, endive, great burdock and yacon provide insights into Asteraceae paleo-polyploidization history and plant inulin production.</title>
        <authorList>
            <person name="Fan W."/>
            <person name="Wang S."/>
            <person name="Wang H."/>
            <person name="Wang A."/>
            <person name="Jiang F."/>
            <person name="Liu H."/>
            <person name="Zhao H."/>
            <person name="Xu D."/>
            <person name="Zhang Y."/>
        </authorList>
    </citation>
    <scope>NUCLEOTIDE SEQUENCE [LARGE SCALE GENOMIC DNA]</scope>
    <source>
        <strain evidence="2">cv. Yunnan</strain>
        <tissue evidence="1">Leaves</tissue>
    </source>
</reference>
<keyword evidence="2" id="KW-1185">Reference proteome</keyword>
<evidence type="ECO:0000313" key="1">
    <source>
        <dbReference type="EMBL" id="KAI3714421.1"/>
    </source>
</evidence>
<dbReference type="Proteomes" id="UP001056120">
    <property type="component" value="Linkage Group LG24"/>
</dbReference>
<organism evidence="1 2">
    <name type="scientific">Smallanthus sonchifolius</name>
    <dbReference type="NCBI Taxonomy" id="185202"/>
    <lineage>
        <taxon>Eukaryota</taxon>
        <taxon>Viridiplantae</taxon>
        <taxon>Streptophyta</taxon>
        <taxon>Embryophyta</taxon>
        <taxon>Tracheophyta</taxon>
        <taxon>Spermatophyta</taxon>
        <taxon>Magnoliopsida</taxon>
        <taxon>eudicotyledons</taxon>
        <taxon>Gunneridae</taxon>
        <taxon>Pentapetalae</taxon>
        <taxon>asterids</taxon>
        <taxon>campanulids</taxon>
        <taxon>Asterales</taxon>
        <taxon>Asteraceae</taxon>
        <taxon>Asteroideae</taxon>
        <taxon>Heliantheae alliance</taxon>
        <taxon>Millerieae</taxon>
        <taxon>Smallanthus</taxon>
    </lineage>
</organism>
<evidence type="ECO:0000313" key="2">
    <source>
        <dbReference type="Proteomes" id="UP001056120"/>
    </source>
</evidence>
<accession>A0ACB9AXH5</accession>